<gene>
    <name evidence="2" type="ORF">NEOLI_000484</name>
</gene>
<evidence type="ECO:0000313" key="3">
    <source>
        <dbReference type="Proteomes" id="UP000186594"/>
    </source>
</evidence>
<reference evidence="2 3" key="1">
    <citation type="submission" date="2016-04" db="EMBL/GenBank/DDBJ databases">
        <title>Evolutionary innovation and constraint leading to complex multicellularity in the Ascomycota.</title>
        <authorList>
            <person name="Cisse O."/>
            <person name="Nguyen A."/>
            <person name="Hewitt D.A."/>
            <person name="Jedd G."/>
            <person name="Stajich J.E."/>
        </authorList>
    </citation>
    <scope>NUCLEOTIDE SEQUENCE [LARGE SCALE GENOMIC DNA]</scope>
    <source>
        <strain evidence="2 3">DAH-3</strain>
    </source>
</reference>
<keyword evidence="1" id="KW-0812">Transmembrane</keyword>
<dbReference type="EMBL" id="LXFE01000243">
    <property type="protein sequence ID" value="OLL26077.1"/>
    <property type="molecule type" value="Genomic_DNA"/>
</dbReference>
<keyword evidence="1" id="KW-0472">Membrane</keyword>
<dbReference type="Proteomes" id="UP000186594">
    <property type="component" value="Unassembled WGS sequence"/>
</dbReference>
<evidence type="ECO:0000256" key="1">
    <source>
        <dbReference type="SAM" id="Phobius"/>
    </source>
</evidence>
<sequence length="73" mass="8163">MELSSLTKGNLYHLCLALEYIAFLNFVIRNAIAAKRILPQQKTQKQSLALAILVANMNRSNERATTLGNTFPN</sequence>
<dbReference type="AlphaFoldDB" id="A0A1U7LTT6"/>
<feature type="transmembrane region" description="Helical" evidence="1">
    <location>
        <begin position="12"/>
        <end position="32"/>
    </location>
</feature>
<comment type="caution">
    <text evidence="2">The sequence shown here is derived from an EMBL/GenBank/DDBJ whole genome shotgun (WGS) entry which is preliminary data.</text>
</comment>
<protein>
    <submittedName>
        <fullName evidence="2">Uncharacterized protein</fullName>
    </submittedName>
</protein>
<evidence type="ECO:0000313" key="2">
    <source>
        <dbReference type="EMBL" id="OLL26077.1"/>
    </source>
</evidence>
<keyword evidence="3" id="KW-1185">Reference proteome</keyword>
<accession>A0A1U7LTT6</accession>
<proteinExistence type="predicted"/>
<name>A0A1U7LTT6_NEOID</name>
<organism evidence="2 3">
    <name type="scientific">Neolecta irregularis (strain DAH-3)</name>
    <dbReference type="NCBI Taxonomy" id="1198029"/>
    <lineage>
        <taxon>Eukaryota</taxon>
        <taxon>Fungi</taxon>
        <taxon>Dikarya</taxon>
        <taxon>Ascomycota</taxon>
        <taxon>Taphrinomycotina</taxon>
        <taxon>Neolectales</taxon>
        <taxon>Neolectaceae</taxon>
        <taxon>Neolecta</taxon>
    </lineage>
</organism>
<keyword evidence="1" id="KW-1133">Transmembrane helix</keyword>